<evidence type="ECO:0000256" key="2">
    <source>
        <dbReference type="ARBA" id="ARBA00022741"/>
    </source>
</evidence>
<dbReference type="InterPro" id="IPR043129">
    <property type="entry name" value="ATPase_NBD"/>
</dbReference>
<proteinExistence type="inferred from homology"/>
<dbReference type="PANTHER" id="PTHR19375">
    <property type="entry name" value="HEAT SHOCK PROTEIN 70KDA"/>
    <property type="match status" value="1"/>
</dbReference>
<dbReference type="Gene3D" id="3.30.420.40">
    <property type="match status" value="2"/>
</dbReference>
<keyword evidence="2 4" id="KW-0547">Nucleotide-binding</keyword>
<dbReference type="InterPro" id="IPR013126">
    <property type="entry name" value="Hsp_70_fam"/>
</dbReference>
<keyword evidence="6" id="KW-1185">Reference proteome</keyword>
<dbReference type="OrthoDB" id="9766019at2"/>
<dbReference type="PRINTS" id="PR00301">
    <property type="entry name" value="HEATSHOCK70"/>
</dbReference>
<gene>
    <name evidence="5" type="primary">dnaK_1</name>
    <name evidence="5" type="ORF">NCTC13335_01397</name>
</gene>
<dbReference type="Gene3D" id="3.90.640.10">
    <property type="entry name" value="Actin, Chain A, domain 4"/>
    <property type="match status" value="1"/>
</dbReference>
<dbReference type="PROSITE" id="PS01036">
    <property type="entry name" value="HSP70_3"/>
    <property type="match status" value="1"/>
</dbReference>
<organism evidence="5 6">
    <name type="scientific">Haemophilus pittmaniae</name>
    <dbReference type="NCBI Taxonomy" id="249188"/>
    <lineage>
        <taxon>Bacteria</taxon>
        <taxon>Pseudomonadati</taxon>
        <taxon>Pseudomonadota</taxon>
        <taxon>Gammaproteobacteria</taxon>
        <taxon>Pasteurellales</taxon>
        <taxon>Pasteurellaceae</taxon>
        <taxon>Haemophilus</taxon>
    </lineage>
</organism>
<dbReference type="InterPro" id="IPR042030">
    <property type="entry name" value="HscC_NBD"/>
</dbReference>
<dbReference type="CDD" id="cd10235">
    <property type="entry name" value="ASKHA_NBD_HSP70_HscC"/>
    <property type="match status" value="1"/>
</dbReference>
<evidence type="ECO:0000256" key="3">
    <source>
        <dbReference type="ARBA" id="ARBA00022840"/>
    </source>
</evidence>
<evidence type="ECO:0000256" key="1">
    <source>
        <dbReference type="ARBA" id="ARBA00007381"/>
    </source>
</evidence>
<dbReference type="Pfam" id="PF00012">
    <property type="entry name" value="HSP70"/>
    <property type="match status" value="1"/>
</dbReference>
<dbReference type="EMBL" id="UGHS01000004">
    <property type="protein sequence ID" value="STO93517.1"/>
    <property type="molecule type" value="Genomic_DNA"/>
</dbReference>
<dbReference type="SUPFAM" id="SSF53067">
    <property type="entry name" value="Actin-like ATPase domain"/>
    <property type="match status" value="2"/>
</dbReference>
<dbReference type="AlphaFoldDB" id="A0A377J162"/>
<keyword evidence="3 4" id="KW-0067">ATP-binding</keyword>
<sequence>MSSLQIGIDLGTTNSLIAQFIDGETRLIPNKLGHGLTPSVVSVSEDGSILVGLAARERLATAPHMTASAFKRFMGSDKIFKLGKQQFRAEELSALVLKSLKEDAEHFLGEPIEEVVITVPAYFNAIQRQATKNAAEMAGLKVSRLLNEPTAAGLAYNLQDKPDDTNFLIFDLGGGTFDVSILDYFDGVVQVSASAGDNKLGGEDFVQVLQHYFLTQCSTLSNAQKQRIQTSSECWQVFEHAKRQLSKEKSVKIALTLDEQVHEAIISEEDFRQAAQPLIARLRQPIERALRDAKLNPASIDGIILVGGSTRMPIIRKAIAQWFQRLPLSVINPDEAIARGAAVQAALIARNQNLEEVVLTDVMPFSLGTTVGVDMPNGQRVNDRFSPIIERNMPVPISREEHYVTSQDNQTKLHFDIRQGESAISSENILLGEMFVTVPPRPKGEVGITVRFSYDINGLLEVDLTNDELDIQVNQVFRHNSHNLSEAEVQASREKLAKLKIHPRDQQENRYLLEKAKRLYENYLGEDRATISEFLAYFETELESQDEGRIHRARKKMQECLARYDTGWLL</sequence>
<accession>A0A377J162</accession>
<protein>
    <submittedName>
        <fullName evidence="5">Molecular chaperone DnaK</fullName>
    </submittedName>
</protein>
<evidence type="ECO:0000313" key="6">
    <source>
        <dbReference type="Proteomes" id="UP000255264"/>
    </source>
</evidence>
<evidence type="ECO:0000313" key="5">
    <source>
        <dbReference type="EMBL" id="STO93517.1"/>
    </source>
</evidence>
<reference evidence="5 6" key="1">
    <citation type="submission" date="2018-06" db="EMBL/GenBank/DDBJ databases">
        <authorList>
            <consortium name="Pathogen Informatics"/>
            <person name="Doyle S."/>
        </authorList>
    </citation>
    <scope>NUCLEOTIDE SEQUENCE [LARGE SCALE GENOMIC DNA]</scope>
    <source>
        <strain evidence="5 6">NCTC13335</strain>
    </source>
</reference>
<dbReference type="FunFam" id="3.30.420.40:FF:000144">
    <property type="entry name" value="Molecular chaperone HscC"/>
    <property type="match status" value="1"/>
</dbReference>
<dbReference type="InterPro" id="IPR029047">
    <property type="entry name" value="HSP70_peptide-bd_sf"/>
</dbReference>
<dbReference type="RefSeq" id="WP_115003225.1">
    <property type="nucleotide sequence ID" value="NZ_UGHS01000004.1"/>
</dbReference>
<dbReference type="InterPro" id="IPR018181">
    <property type="entry name" value="Heat_shock_70_CS"/>
</dbReference>
<dbReference type="PROSITE" id="PS00329">
    <property type="entry name" value="HSP70_2"/>
    <property type="match status" value="1"/>
</dbReference>
<dbReference type="PROSITE" id="PS00297">
    <property type="entry name" value="HSP70_1"/>
    <property type="match status" value="1"/>
</dbReference>
<evidence type="ECO:0000256" key="4">
    <source>
        <dbReference type="RuleBase" id="RU003322"/>
    </source>
</evidence>
<name>A0A377J162_9PAST</name>
<dbReference type="GO" id="GO:0005524">
    <property type="term" value="F:ATP binding"/>
    <property type="evidence" value="ECO:0007669"/>
    <property type="project" value="UniProtKB-KW"/>
</dbReference>
<dbReference type="GO" id="GO:0140662">
    <property type="term" value="F:ATP-dependent protein folding chaperone"/>
    <property type="evidence" value="ECO:0007669"/>
    <property type="project" value="InterPro"/>
</dbReference>
<comment type="similarity">
    <text evidence="1 4">Belongs to the heat shock protein 70 family.</text>
</comment>
<dbReference type="Proteomes" id="UP000255264">
    <property type="component" value="Unassembled WGS sequence"/>
</dbReference>
<dbReference type="SUPFAM" id="SSF100920">
    <property type="entry name" value="Heat shock protein 70kD (HSP70), peptide-binding domain"/>
    <property type="match status" value="1"/>
</dbReference>
<dbReference type="Gene3D" id="2.60.34.10">
    <property type="entry name" value="Substrate Binding Domain Of DNAk, Chain A, domain 1"/>
    <property type="match status" value="1"/>
</dbReference>